<reference evidence="2 3" key="1">
    <citation type="journal article" date="2011" name="Science">
        <title>The ecoresponsive genome of Daphnia pulex.</title>
        <authorList>
            <person name="Colbourne J.K."/>
            <person name="Pfrender M.E."/>
            <person name="Gilbert D."/>
            <person name="Thomas W.K."/>
            <person name="Tucker A."/>
            <person name="Oakley T.H."/>
            <person name="Tokishita S."/>
            <person name="Aerts A."/>
            <person name="Arnold G.J."/>
            <person name="Basu M.K."/>
            <person name="Bauer D.J."/>
            <person name="Caceres C.E."/>
            <person name="Carmel L."/>
            <person name="Casola C."/>
            <person name="Choi J.H."/>
            <person name="Detter J.C."/>
            <person name="Dong Q."/>
            <person name="Dusheyko S."/>
            <person name="Eads B.D."/>
            <person name="Frohlich T."/>
            <person name="Geiler-Samerotte K.A."/>
            <person name="Gerlach D."/>
            <person name="Hatcher P."/>
            <person name="Jogdeo S."/>
            <person name="Krijgsveld J."/>
            <person name="Kriventseva E.V."/>
            <person name="Kultz D."/>
            <person name="Laforsch C."/>
            <person name="Lindquist E."/>
            <person name="Lopez J."/>
            <person name="Manak J.R."/>
            <person name="Muller J."/>
            <person name="Pangilinan J."/>
            <person name="Patwardhan R.P."/>
            <person name="Pitluck S."/>
            <person name="Pritham E.J."/>
            <person name="Rechtsteiner A."/>
            <person name="Rho M."/>
            <person name="Rogozin I.B."/>
            <person name="Sakarya O."/>
            <person name="Salamov A."/>
            <person name="Schaack S."/>
            <person name="Shapiro H."/>
            <person name="Shiga Y."/>
            <person name="Skalitzky C."/>
            <person name="Smith Z."/>
            <person name="Souvorov A."/>
            <person name="Sung W."/>
            <person name="Tang Z."/>
            <person name="Tsuchiya D."/>
            <person name="Tu H."/>
            <person name="Vos H."/>
            <person name="Wang M."/>
            <person name="Wolf Y.I."/>
            <person name="Yamagata H."/>
            <person name="Yamada T."/>
            <person name="Ye Y."/>
            <person name="Shaw J.R."/>
            <person name="Andrews J."/>
            <person name="Crease T.J."/>
            <person name="Tang H."/>
            <person name="Lucas S.M."/>
            <person name="Robertson H.M."/>
            <person name="Bork P."/>
            <person name="Koonin E.V."/>
            <person name="Zdobnov E.M."/>
            <person name="Grigoriev I.V."/>
            <person name="Lynch M."/>
            <person name="Boore J.L."/>
        </authorList>
    </citation>
    <scope>NUCLEOTIDE SEQUENCE [LARGE SCALE GENOMIC DNA]</scope>
</reference>
<evidence type="ECO:0000313" key="3">
    <source>
        <dbReference type="Proteomes" id="UP000000305"/>
    </source>
</evidence>
<evidence type="ECO:0000259" key="1">
    <source>
        <dbReference type="Pfam" id="PF03919"/>
    </source>
</evidence>
<evidence type="ECO:0000313" key="2">
    <source>
        <dbReference type="EMBL" id="EFX64763.1"/>
    </source>
</evidence>
<dbReference type="InterPro" id="IPR012340">
    <property type="entry name" value="NA-bd_OB-fold"/>
</dbReference>
<dbReference type="STRING" id="6669.E9HU19"/>
<dbReference type="InterPro" id="IPR013846">
    <property type="entry name" value="mRNA_cap_enzyme_C"/>
</dbReference>
<dbReference type="PhylomeDB" id="E9HU19"/>
<accession>E9HU19</accession>
<gene>
    <name evidence="2" type="ORF">DAPPUDRAFT_265826</name>
</gene>
<dbReference type="Pfam" id="PF03919">
    <property type="entry name" value="mRNA_cap_C"/>
    <property type="match status" value="1"/>
</dbReference>
<feature type="domain" description="mRNA capping enzyme C-terminal" evidence="1">
    <location>
        <begin position="7"/>
        <end position="80"/>
    </location>
</feature>
<dbReference type="InParanoid" id="E9HU19"/>
<dbReference type="Proteomes" id="UP000000305">
    <property type="component" value="Unassembled WGS sequence"/>
</dbReference>
<dbReference type="EMBL" id="GL732794">
    <property type="protein sequence ID" value="EFX64763.1"/>
    <property type="molecule type" value="Genomic_DNA"/>
</dbReference>
<dbReference type="HOGENOM" id="CLU_167779_0_0_1"/>
<name>E9HU19_DAPPU</name>
<dbReference type="SUPFAM" id="SSF50249">
    <property type="entry name" value="Nucleic acid-binding proteins"/>
    <property type="match status" value="1"/>
</dbReference>
<dbReference type="OrthoDB" id="200924at2759"/>
<dbReference type="Gene3D" id="2.40.50.140">
    <property type="entry name" value="Nucleic acid-binding proteins"/>
    <property type="match status" value="1"/>
</dbReference>
<dbReference type="AlphaFoldDB" id="E9HU19"/>
<proteinExistence type="predicted"/>
<protein>
    <recommendedName>
        <fullName evidence="1">mRNA capping enzyme C-terminal domain-containing protein</fullName>
    </recommendedName>
</protein>
<dbReference type="KEGG" id="dpx:DAPPUDRAFT_265826"/>
<organism evidence="2 3">
    <name type="scientific">Daphnia pulex</name>
    <name type="common">Water flea</name>
    <dbReference type="NCBI Taxonomy" id="6669"/>
    <lineage>
        <taxon>Eukaryota</taxon>
        <taxon>Metazoa</taxon>
        <taxon>Ecdysozoa</taxon>
        <taxon>Arthropoda</taxon>
        <taxon>Crustacea</taxon>
        <taxon>Branchiopoda</taxon>
        <taxon>Diplostraca</taxon>
        <taxon>Cladocera</taxon>
        <taxon>Anomopoda</taxon>
        <taxon>Daphniidae</taxon>
        <taxon>Daphnia</taxon>
    </lineage>
</organism>
<keyword evidence="3" id="KW-1185">Reference proteome</keyword>
<sequence length="91" mass="10642">MHPEEAELHVGSQDRIEIKYAIIRLTDEMKMLDGCIIDCRYFEHQWIFIKQRHDRDHPNGSQAVKGKMEALANQVSRDFLLAHLNIARGLE</sequence>